<sequence>MYHGFSLVYDDIMRNIPYRFWFSSVVRIMEVSGCSMNSFLDLACGTGNIAIQAARSDLETWALDISCDMLTIAGQKASESALNIFFIQQDMRKLNLGRSFDCICCAFDSMNYVLEYSEFQSLLARIMEHLNSDGVLVFDLVTSREITALARNPVISEGDDWFMTMALASRTGKIATIEANFFLRDDDGRYSRYEEIHPKRIFSKAEIERALAYAGASDWIILPDYRFEETGRSDSRITVAASCSLAAGTLRARLLNRV</sequence>
<evidence type="ECO:0000313" key="4">
    <source>
        <dbReference type="EMBL" id="PKK90589.1"/>
    </source>
</evidence>
<dbReference type="GO" id="GO:0008168">
    <property type="term" value="F:methyltransferase activity"/>
    <property type="evidence" value="ECO:0007669"/>
    <property type="project" value="UniProtKB-KW"/>
</dbReference>
<evidence type="ECO:0000256" key="2">
    <source>
        <dbReference type="ARBA" id="ARBA00022679"/>
    </source>
</evidence>
<dbReference type="InterPro" id="IPR029063">
    <property type="entry name" value="SAM-dependent_MTases_sf"/>
</dbReference>
<evidence type="ECO:0000256" key="1">
    <source>
        <dbReference type="ARBA" id="ARBA00022603"/>
    </source>
</evidence>
<dbReference type="SUPFAM" id="SSF53335">
    <property type="entry name" value="S-adenosyl-L-methionine-dependent methyltransferases"/>
    <property type="match status" value="1"/>
</dbReference>
<dbReference type="InterPro" id="IPR041698">
    <property type="entry name" value="Methyltransf_25"/>
</dbReference>
<accession>A0A2N1PQI4</accession>
<evidence type="ECO:0000313" key="5">
    <source>
        <dbReference type="Proteomes" id="UP000233256"/>
    </source>
</evidence>
<gene>
    <name evidence="4" type="ORF">CVV64_09535</name>
</gene>
<dbReference type="AlphaFoldDB" id="A0A2N1PQI4"/>
<keyword evidence="2" id="KW-0808">Transferase</keyword>
<reference evidence="4 5" key="1">
    <citation type="journal article" date="2017" name="ISME J.">
        <title>Potential for microbial H2 and metal transformations associated with novel bacteria and archaea in deep terrestrial subsurface sediments.</title>
        <authorList>
            <person name="Hernsdorf A.W."/>
            <person name="Amano Y."/>
            <person name="Miyakawa K."/>
            <person name="Ise K."/>
            <person name="Suzuki Y."/>
            <person name="Anantharaman K."/>
            <person name="Probst A."/>
            <person name="Burstein D."/>
            <person name="Thomas B.C."/>
            <person name="Banfield J.F."/>
        </authorList>
    </citation>
    <scope>NUCLEOTIDE SEQUENCE [LARGE SCALE GENOMIC DNA]</scope>
    <source>
        <strain evidence="4">HGW-Wallbacteria-1</strain>
    </source>
</reference>
<dbReference type="Proteomes" id="UP000233256">
    <property type="component" value="Unassembled WGS sequence"/>
</dbReference>
<dbReference type="PANTHER" id="PTHR43861">
    <property type="entry name" value="TRANS-ACONITATE 2-METHYLTRANSFERASE-RELATED"/>
    <property type="match status" value="1"/>
</dbReference>
<dbReference type="Gene3D" id="2.20.25.110">
    <property type="entry name" value="S-adenosyl-L-methionine-dependent methyltransferases"/>
    <property type="match status" value="1"/>
</dbReference>
<dbReference type="Gene3D" id="3.40.50.150">
    <property type="entry name" value="Vaccinia Virus protein VP39"/>
    <property type="match status" value="1"/>
</dbReference>
<name>A0A2N1PQI4_9BACT</name>
<dbReference type="CDD" id="cd02440">
    <property type="entry name" value="AdoMet_MTases"/>
    <property type="match status" value="1"/>
</dbReference>
<evidence type="ECO:0000259" key="3">
    <source>
        <dbReference type="Pfam" id="PF13649"/>
    </source>
</evidence>
<organism evidence="4 5">
    <name type="scientific">Candidatus Wallbacteria bacterium HGW-Wallbacteria-1</name>
    <dbReference type="NCBI Taxonomy" id="2013854"/>
    <lineage>
        <taxon>Bacteria</taxon>
        <taxon>Candidatus Walliibacteriota</taxon>
    </lineage>
</organism>
<dbReference type="GO" id="GO:0032259">
    <property type="term" value="P:methylation"/>
    <property type="evidence" value="ECO:0007669"/>
    <property type="project" value="UniProtKB-KW"/>
</dbReference>
<dbReference type="PANTHER" id="PTHR43861:SF1">
    <property type="entry name" value="TRANS-ACONITATE 2-METHYLTRANSFERASE"/>
    <property type="match status" value="1"/>
</dbReference>
<protein>
    <recommendedName>
        <fullName evidence="3">Methyltransferase domain-containing protein</fullName>
    </recommendedName>
</protein>
<proteinExistence type="predicted"/>
<feature type="domain" description="Methyltransferase" evidence="3">
    <location>
        <begin position="40"/>
        <end position="134"/>
    </location>
</feature>
<comment type="caution">
    <text evidence="4">The sequence shown here is derived from an EMBL/GenBank/DDBJ whole genome shotgun (WGS) entry which is preliminary data.</text>
</comment>
<dbReference type="Pfam" id="PF13649">
    <property type="entry name" value="Methyltransf_25"/>
    <property type="match status" value="1"/>
</dbReference>
<dbReference type="EMBL" id="PGXC01000005">
    <property type="protein sequence ID" value="PKK90589.1"/>
    <property type="molecule type" value="Genomic_DNA"/>
</dbReference>
<keyword evidence="1" id="KW-0489">Methyltransferase</keyword>